<comment type="caution">
    <text evidence="1">The sequence shown here is derived from an EMBL/GenBank/DDBJ whole genome shotgun (WGS) entry which is preliminary data.</text>
</comment>
<dbReference type="OrthoDB" id="1737200at2759"/>
<gene>
    <name evidence="1" type="ORF">EVAR_34809_1</name>
</gene>
<dbReference type="AlphaFoldDB" id="A0A4C1WA97"/>
<evidence type="ECO:0000313" key="1">
    <source>
        <dbReference type="EMBL" id="GBP48316.1"/>
    </source>
</evidence>
<keyword evidence="2" id="KW-1185">Reference proteome</keyword>
<proteinExistence type="predicted"/>
<dbReference type="EMBL" id="BGZK01000521">
    <property type="protein sequence ID" value="GBP48316.1"/>
    <property type="molecule type" value="Genomic_DNA"/>
</dbReference>
<name>A0A4C1WA97_EUMVA</name>
<dbReference type="Proteomes" id="UP000299102">
    <property type="component" value="Unassembled WGS sequence"/>
</dbReference>
<reference evidence="1 2" key="1">
    <citation type="journal article" date="2019" name="Commun. Biol.">
        <title>The bagworm genome reveals a unique fibroin gene that provides high tensile strength.</title>
        <authorList>
            <person name="Kono N."/>
            <person name="Nakamura H."/>
            <person name="Ohtoshi R."/>
            <person name="Tomita M."/>
            <person name="Numata K."/>
            <person name="Arakawa K."/>
        </authorList>
    </citation>
    <scope>NUCLEOTIDE SEQUENCE [LARGE SCALE GENOMIC DNA]</scope>
</reference>
<protein>
    <submittedName>
        <fullName evidence="1">Uncharacterized protein</fullName>
    </submittedName>
</protein>
<accession>A0A4C1WA97</accession>
<evidence type="ECO:0000313" key="2">
    <source>
        <dbReference type="Proteomes" id="UP000299102"/>
    </source>
</evidence>
<sequence>MSVTRTRKILSIRKSSNAHKEVLTRISTSVTRTRKILSIRKSSNAHKEVLTRISTSVTRTRKILSIRKSSNAHKEVLTCISTSVTRTCCVRPLTLFYSDIGRWSGREIARSALSLARSVQAERDNESWFFLRPRVHRMHLFSFMSIDLGDSPNVLHAFNSGRGIVPDLDLGSVLDFILSPGSPFRCPSRFRLPVTVPIRKESGPMYLAFYERCFCDIPRSLMSAGRRFPDVTTFLLCPVCRRRKCDVRRVKWAEWSANTSPGPDLFPVTVHPYGRPSRVRTVVVVIRWLVLKRV</sequence>
<organism evidence="1 2">
    <name type="scientific">Eumeta variegata</name>
    <name type="common">Bagworm moth</name>
    <name type="synonym">Eumeta japonica</name>
    <dbReference type="NCBI Taxonomy" id="151549"/>
    <lineage>
        <taxon>Eukaryota</taxon>
        <taxon>Metazoa</taxon>
        <taxon>Ecdysozoa</taxon>
        <taxon>Arthropoda</taxon>
        <taxon>Hexapoda</taxon>
        <taxon>Insecta</taxon>
        <taxon>Pterygota</taxon>
        <taxon>Neoptera</taxon>
        <taxon>Endopterygota</taxon>
        <taxon>Lepidoptera</taxon>
        <taxon>Glossata</taxon>
        <taxon>Ditrysia</taxon>
        <taxon>Tineoidea</taxon>
        <taxon>Psychidae</taxon>
        <taxon>Oiketicinae</taxon>
        <taxon>Eumeta</taxon>
    </lineage>
</organism>